<evidence type="ECO:0000313" key="17">
    <source>
        <dbReference type="Proteomes" id="UP000197138"/>
    </source>
</evidence>
<dbReference type="InterPro" id="IPR036318">
    <property type="entry name" value="FAD-bd_PCMH-like_sf"/>
</dbReference>
<reference evidence="17" key="1">
    <citation type="journal article" date="2017" name="Plant J.">
        <title>The pomegranate (Punica granatum L.) genome and the genomics of punicalagin biosynthesis.</title>
        <authorList>
            <person name="Qin G."/>
            <person name="Xu C."/>
            <person name="Ming R."/>
            <person name="Tang H."/>
            <person name="Guyot R."/>
            <person name="Kramer E.M."/>
            <person name="Hu Y."/>
            <person name="Yi X."/>
            <person name="Qi Y."/>
            <person name="Xu X."/>
            <person name="Gao Z."/>
            <person name="Pan H."/>
            <person name="Jian J."/>
            <person name="Tian Y."/>
            <person name="Yue Z."/>
            <person name="Xu Y."/>
        </authorList>
    </citation>
    <scope>NUCLEOTIDE SEQUENCE [LARGE SCALE GENOMIC DNA]</scope>
    <source>
        <strain evidence="17">cv. Dabenzi</strain>
    </source>
</reference>
<evidence type="ECO:0000256" key="12">
    <source>
        <dbReference type="ARBA" id="ARBA00023180"/>
    </source>
</evidence>
<evidence type="ECO:0000256" key="5">
    <source>
        <dbReference type="ARBA" id="ARBA00022525"/>
    </source>
</evidence>
<keyword evidence="4" id="KW-0134">Cell wall</keyword>
<evidence type="ECO:0000256" key="10">
    <source>
        <dbReference type="ARBA" id="ARBA00023002"/>
    </source>
</evidence>
<keyword evidence="6" id="KW-0285">Flavoprotein</keyword>
<name>A0A218VTU8_PUNGR</name>
<keyword evidence="8" id="KW-0547">Nucleotide-binding</keyword>
<dbReference type="InterPro" id="IPR016166">
    <property type="entry name" value="FAD-bd_PCMH"/>
</dbReference>
<dbReference type="PANTHER" id="PTHR32448">
    <property type="entry name" value="OS08G0158400 PROTEIN"/>
    <property type="match status" value="1"/>
</dbReference>
<keyword evidence="9" id="KW-0274">FAD</keyword>
<dbReference type="SUPFAM" id="SSF56176">
    <property type="entry name" value="FAD-binding/transporter-associated domain-like"/>
    <property type="match status" value="1"/>
</dbReference>
<dbReference type="GO" id="GO:0016491">
    <property type="term" value="F:oxidoreductase activity"/>
    <property type="evidence" value="ECO:0007669"/>
    <property type="project" value="UniProtKB-KW"/>
</dbReference>
<dbReference type="EMBL" id="MTKT01005880">
    <property type="protein sequence ID" value="OWM63763.1"/>
    <property type="molecule type" value="Genomic_DNA"/>
</dbReference>
<gene>
    <name evidence="15" type="ORF">CDL15_Pgr006025</name>
    <name evidence="16" type="ORF">CRG98_018648</name>
</gene>
<protein>
    <recommendedName>
        <fullName evidence="14">FAD-binding PCMH-type domain-containing protein</fullName>
    </recommendedName>
</protein>
<dbReference type="Gene3D" id="3.30.43.10">
    <property type="entry name" value="Uridine Diphospho-n-acetylenolpyruvylglucosamine Reductase, domain 2"/>
    <property type="match status" value="1"/>
</dbReference>
<dbReference type="AlphaFoldDB" id="A0A218VTU8"/>
<dbReference type="GeneID" id="116215556"/>
<dbReference type="InterPro" id="IPR016167">
    <property type="entry name" value="FAD-bd_PCMH_sub1"/>
</dbReference>
<dbReference type="InterPro" id="IPR016169">
    <property type="entry name" value="FAD-bd_PCMH_sub2"/>
</dbReference>
<dbReference type="STRING" id="22663.A0A218VTU8"/>
<evidence type="ECO:0000313" key="15">
    <source>
        <dbReference type="EMBL" id="OWM63763.1"/>
    </source>
</evidence>
<dbReference type="Pfam" id="PF08031">
    <property type="entry name" value="BBE"/>
    <property type="match status" value="1"/>
</dbReference>
<evidence type="ECO:0000313" key="18">
    <source>
        <dbReference type="Proteomes" id="UP000233551"/>
    </source>
</evidence>
<evidence type="ECO:0000256" key="3">
    <source>
        <dbReference type="ARBA" id="ARBA00005466"/>
    </source>
</evidence>
<dbReference type="Pfam" id="PF01565">
    <property type="entry name" value="FAD_binding_4"/>
    <property type="match status" value="1"/>
</dbReference>
<evidence type="ECO:0000256" key="4">
    <source>
        <dbReference type="ARBA" id="ARBA00022512"/>
    </source>
</evidence>
<dbReference type="InterPro" id="IPR006094">
    <property type="entry name" value="Oxid_FAD_bind_N"/>
</dbReference>
<dbReference type="Gene3D" id="3.40.462.20">
    <property type="match status" value="1"/>
</dbReference>
<keyword evidence="10" id="KW-0560">Oxidoreductase</keyword>
<dbReference type="OrthoDB" id="407275at2759"/>
<dbReference type="Proteomes" id="UP000233551">
    <property type="component" value="Unassembled WGS sequence"/>
</dbReference>
<dbReference type="InterPro" id="IPR012951">
    <property type="entry name" value="BBE"/>
</dbReference>
<comment type="subcellular location">
    <subcellularLocation>
        <location evidence="2">Secreted</location>
        <location evidence="2">Cell wall</location>
    </subcellularLocation>
</comment>
<reference evidence="15" key="2">
    <citation type="submission" date="2017-06" db="EMBL/GenBank/DDBJ databases">
        <title>The pomegranate genome and the genomics of punicalagin biosynthesis.</title>
        <authorList>
            <person name="Xu C."/>
        </authorList>
    </citation>
    <scope>NUCLEOTIDE SEQUENCE [LARGE SCALE GENOMIC DNA]</scope>
    <source>
        <tissue evidence="15">Fresh leaf</tissue>
    </source>
</reference>
<dbReference type="GO" id="GO:0071949">
    <property type="term" value="F:FAD binding"/>
    <property type="evidence" value="ECO:0007669"/>
    <property type="project" value="InterPro"/>
</dbReference>
<evidence type="ECO:0000256" key="9">
    <source>
        <dbReference type="ARBA" id="ARBA00022827"/>
    </source>
</evidence>
<evidence type="ECO:0000256" key="2">
    <source>
        <dbReference type="ARBA" id="ARBA00004191"/>
    </source>
</evidence>
<dbReference type="FunFam" id="3.30.43.10:FF:000004">
    <property type="entry name" value="Berberine bridge enzyme-like 15"/>
    <property type="match status" value="1"/>
</dbReference>
<dbReference type="Proteomes" id="UP000197138">
    <property type="component" value="Unassembled WGS sequence"/>
</dbReference>
<feature type="chain" id="PRO_5014071495" description="FAD-binding PCMH-type domain-containing protein" evidence="13">
    <location>
        <begin position="27"/>
        <end position="540"/>
    </location>
</feature>
<comment type="similarity">
    <text evidence="3">Belongs to the oxygen-dependent FAD-linked oxidoreductase family.</text>
</comment>
<proteinExistence type="inferred from homology"/>
<accession>A0A218VTU8</accession>
<dbReference type="PROSITE" id="PS51387">
    <property type="entry name" value="FAD_PCMH"/>
    <property type="match status" value="1"/>
</dbReference>
<comment type="caution">
    <text evidence="15">The sequence shown here is derived from an EMBL/GenBank/DDBJ whole genome shotgun (WGS) entry which is preliminary data.</text>
</comment>
<feature type="domain" description="FAD-binding PCMH-type" evidence="14">
    <location>
        <begin position="77"/>
        <end position="251"/>
    </location>
</feature>
<sequence>MEISFRFLVIYLVILFSFAFIGVAASSSSPHEDFLRCLSLHSPNSTLISQVVYTPINSTYIPVLDYSIQNLRFRTPCTPKPAVIVTPVEISQVQATVHCSRTYGLQLRVRCAGHDYEGLSYLSGVPFILLDLLNLRAITVDAENARAWVQAGATIGELYYSIGMKSKTLGFPAGSCPTVGVGGHFSGGGHGMMLRKYGLAADNIIDAQIIDVDGNLLDRELMGEDLFWAIRGGGGNTFGVVVSWKVRLVPVPKIVTVFDVGRTLDESTINLIHKWQYIAAQKLPDELYGRMSFRRPDWNATIQFSLQALYLGGATELLDVMGSTYPELKLKREDCTEMSWINSTVFFAGFPGQPLEILLNRSSDTKNYFKNKSDYVKKPISKFAIEEILKWFFMEEPGVPFMIWSPYGGIMSEISESSIPFPYRAGNIYDIQLSAAWTRGSVDEASKHIAWVRGLYDFLTPYVSKSPRAAYINYRDLDIGMNNEFGNTSYWQAKVWGTKYFNRNFDRLVRVKTMVDPSNFFRNEQSVPPFFLEDGKLEPM</sequence>
<evidence type="ECO:0000256" key="7">
    <source>
        <dbReference type="ARBA" id="ARBA00022729"/>
    </source>
</evidence>
<evidence type="ECO:0000256" key="8">
    <source>
        <dbReference type="ARBA" id="ARBA00022741"/>
    </source>
</evidence>
<evidence type="ECO:0000259" key="14">
    <source>
        <dbReference type="PROSITE" id="PS51387"/>
    </source>
</evidence>
<evidence type="ECO:0000313" key="16">
    <source>
        <dbReference type="EMBL" id="PKI60942.1"/>
    </source>
</evidence>
<keyword evidence="11" id="KW-1015">Disulfide bond</keyword>
<keyword evidence="12" id="KW-0325">Glycoprotein</keyword>
<reference evidence="16 18" key="3">
    <citation type="submission" date="2017-11" db="EMBL/GenBank/DDBJ databases">
        <title>De-novo sequencing of pomegranate (Punica granatum L.) genome.</title>
        <authorList>
            <person name="Akparov Z."/>
            <person name="Amiraslanov A."/>
            <person name="Hajiyeva S."/>
            <person name="Abbasov M."/>
            <person name="Kaur K."/>
            <person name="Hamwieh A."/>
            <person name="Solovyev V."/>
            <person name="Salamov A."/>
            <person name="Braich B."/>
            <person name="Kosarev P."/>
            <person name="Mahmoud A."/>
            <person name="Hajiyev E."/>
            <person name="Babayeva S."/>
            <person name="Izzatullayeva V."/>
            <person name="Mammadov A."/>
            <person name="Mammadov A."/>
            <person name="Sharifova S."/>
            <person name="Ojaghi J."/>
            <person name="Eynullazada K."/>
            <person name="Bayramov B."/>
            <person name="Abdulazimova A."/>
            <person name="Shahmuradov I."/>
        </authorList>
    </citation>
    <scope>NUCLEOTIDE SEQUENCE [LARGE SCALE GENOMIC DNA]</scope>
    <source>
        <strain evidence="16">AG2017</strain>
        <strain evidence="18">cv. AG2017</strain>
        <tissue evidence="16">Leaf</tissue>
    </source>
</reference>
<evidence type="ECO:0000256" key="6">
    <source>
        <dbReference type="ARBA" id="ARBA00022630"/>
    </source>
</evidence>
<evidence type="ECO:0000256" key="13">
    <source>
        <dbReference type="SAM" id="SignalP"/>
    </source>
</evidence>
<dbReference type="Gene3D" id="3.30.465.10">
    <property type="match status" value="1"/>
</dbReference>
<comment type="cofactor">
    <cofactor evidence="1">
        <name>FAD</name>
        <dbReference type="ChEBI" id="CHEBI:57692"/>
    </cofactor>
</comment>
<keyword evidence="7 13" id="KW-0732">Signal</keyword>
<evidence type="ECO:0000256" key="11">
    <source>
        <dbReference type="ARBA" id="ARBA00023157"/>
    </source>
</evidence>
<feature type="signal peptide" evidence="13">
    <location>
        <begin position="1"/>
        <end position="26"/>
    </location>
</feature>
<organism evidence="15 17">
    <name type="scientific">Punica granatum</name>
    <name type="common">Pomegranate</name>
    <dbReference type="NCBI Taxonomy" id="22663"/>
    <lineage>
        <taxon>Eukaryota</taxon>
        <taxon>Viridiplantae</taxon>
        <taxon>Streptophyta</taxon>
        <taxon>Embryophyta</taxon>
        <taxon>Tracheophyta</taxon>
        <taxon>Spermatophyta</taxon>
        <taxon>Magnoliopsida</taxon>
        <taxon>eudicotyledons</taxon>
        <taxon>Gunneridae</taxon>
        <taxon>Pentapetalae</taxon>
        <taxon>rosids</taxon>
        <taxon>malvids</taxon>
        <taxon>Myrtales</taxon>
        <taxon>Lythraceae</taxon>
        <taxon>Punica</taxon>
    </lineage>
</organism>
<keyword evidence="18" id="KW-1185">Reference proteome</keyword>
<dbReference type="EMBL" id="PGOL01001092">
    <property type="protein sequence ID" value="PKI60942.1"/>
    <property type="molecule type" value="Genomic_DNA"/>
</dbReference>
<evidence type="ECO:0000256" key="1">
    <source>
        <dbReference type="ARBA" id="ARBA00001974"/>
    </source>
</evidence>
<keyword evidence="5" id="KW-0964">Secreted</keyword>